<sequence length="236" mass="27148">MKEQRIISLWSGPRNVSTALMYSFAQRPDTSVIDEPLYAHYLDTSGAQHPGREVVLAAMDKDPDRIWKNVSKYESPVVFIKNMAHHIAGINDEWFSIPVPILLIRDPEEMLPSLQVQIPRPTLQDTGLQHQLDLVNKFRKSGVNPYILDSKKLLMNPPEVLSELCEWVGIDFDESMLRWQPGPIPEDGVWAPFWYHRVHESSGFQTYRPRTGAFPEDLIPLLETCKPIYEQLVNQS</sequence>
<dbReference type="AlphaFoldDB" id="A0A9X1HWS4"/>
<name>A0A9X1HWS4_9BACT</name>
<comment type="caution">
    <text evidence="2">The sequence shown here is derived from an EMBL/GenBank/DDBJ whole genome shotgun (WGS) entry which is preliminary data.</text>
</comment>
<evidence type="ECO:0000313" key="2">
    <source>
        <dbReference type="EMBL" id="MCA6078488.1"/>
    </source>
</evidence>
<dbReference type="GO" id="GO:0019752">
    <property type="term" value="P:carboxylic acid metabolic process"/>
    <property type="evidence" value="ECO:0007669"/>
    <property type="project" value="TreeGrafter"/>
</dbReference>
<accession>A0A9X1HWS4</accession>
<reference evidence="2" key="1">
    <citation type="submission" date="2021-09" db="EMBL/GenBank/DDBJ databases">
        <title>Fulvivirga sp. isolated from coastal sediment.</title>
        <authorList>
            <person name="Yu H."/>
        </authorList>
    </citation>
    <scope>NUCLEOTIDE SEQUENCE</scope>
    <source>
        <strain evidence="2">1062</strain>
    </source>
</reference>
<dbReference type="SUPFAM" id="SSF52540">
    <property type="entry name" value="P-loop containing nucleoside triphosphate hydrolases"/>
    <property type="match status" value="1"/>
</dbReference>
<evidence type="ECO:0000256" key="1">
    <source>
        <dbReference type="ARBA" id="ARBA00009320"/>
    </source>
</evidence>
<dbReference type="Proteomes" id="UP001139409">
    <property type="component" value="Unassembled WGS sequence"/>
</dbReference>
<comment type="similarity">
    <text evidence="1">Belongs to the class-IV pyridoxal-phosphate-dependent aminotransferase family.</text>
</comment>
<organism evidence="2 3">
    <name type="scientific">Fulvivirga sedimenti</name>
    <dbReference type="NCBI Taxonomy" id="2879465"/>
    <lineage>
        <taxon>Bacteria</taxon>
        <taxon>Pseudomonadati</taxon>
        <taxon>Bacteroidota</taxon>
        <taxon>Cytophagia</taxon>
        <taxon>Cytophagales</taxon>
        <taxon>Fulvivirgaceae</taxon>
        <taxon>Fulvivirga</taxon>
    </lineage>
</organism>
<dbReference type="RefSeq" id="WP_225699346.1">
    <property type="nucleotide sequence ID" value="NZ_JAIXNE010000006.1"/>
</dbReference>
<evidence type="ECO:0000313" key="3">
    <source>
        <dbReference type="Proteomes" id="UP001139409"/>
    </source>
</evidence>
<proteinExistence type="inferred from homology"/>
<keyword evidence="3" id="KW-1185">Reference proteome</keyword>
<dbReference type="InterPro" id="IPR027417">
    <property type="entry name" value="P-loop_NTPase"/>
</dbReference>
<dbReference type="Gene3D" id="3.40.50.300">
    <property type="entry name" value="P-loop containing nucleotide triphosphate hydrolases"/>
    <property type="match status" value="1"/>
</dbReference>
<gene>
    <name evidence="2" type="ORF">LDX50_26680</name>
</gene>
<dbReference type="EMBL" id="JAIXNE010000006">
    <property type="protein sequence ID" value="MCA6078488.1"/>
    <property type="molecule type" value="Genomic_DNA"/>
</dbReference>
<dbReference type="PANTHER" id="PTHR42743">
    <property type="entry name" value="AMINO-ACID AMINOTRANSFERASE"/>
    <property type="match status" value="1"/>
</dbReference>
<dbReference type="Pfam" id="PF19798">
    <property type="entry name" value="Sulfotransfer_5"/>
    <property type="match status" value="1"/>
</dbReference>
<dbReference type="PANTHER" id="PTHR42743:SF11">
    <property type="entry name" value="AMINODEOXYCHORISMATE LYASE"/>
    <property type="match status" value="1"/>
</dbReference>
<protein>
    <submittedName>
        <fullName evidence="2">Sulfotransferase family protein</fullName>
    </submittedName>
</protein>
<dbReference type="InterPro" id="IPR050571">
    <property type="entry name" value="Class-IV_PLP-Dep_Aminotrnsfr"/>
</dbReference>